<feature type="transmembrane region" description="Helical" evidence="1">
    <location>
        <begin position="101"/>
        <end position="119"/>
    </location>
</feature>
<feature type="transmembrane region" description="Helical" evidence="1">
    <location>
        <begin position="174"/>
        <end position="207"/>
    </location>
</feature>
<feature type="transmembrane region" description="Helical" evidence="1">
    <location>
        <begin position="219"/>
        <end position="241"/>
    </location>
</feature>
<feature type="transmembrane region" description="Helical" evidence="1">
    <location>
        <begin position="295"/>
        <end position="318"/>
    </location>
</feature>
<dbReference type="RefSeq" id="WP_154495345.1">
    <property type="nucleotide sequence ID" value="NZ_VUMU01000003.1"/>
</dbReference>
<reference evidence="3 4" key="1">
    <citation type="submission" date="2019-08" db="EMBL/GenBank/DDBJ databases">
        <title>In-depth cultivation of the pig gut microbiome towards novel bacterial diversity and tailored functional studies.</title>
        <authorList>
            <person name="Wylensek D."/>
            <person name="Hitch T.C.A."/>
            <person name="Clavel T."/>
        </authorList>
    </citation>
    <scope>NUCLEOTIDE SEQUENCE [LARGE SCALE GENOMIC DNA]</scope>
    <source>
        <strain evidence="3 4">WCA3-601-WT-6H</strain>
    </source>
</reference>
<feature type="transmembrane region" description="Helical" evidence="1">
    <location>
        <begin position="7"/>
        <end position="26"/>
    </location>
</feature>
<dbReference type="Proteomes" id="UP000476055">
    <property type="component" value="Unassembled WGS sequence"/>
</dbReference>
<evidence type="ECO:0000313" key="3">
    <source>
        <dbReference type="EMBL" id="MST57371.1"/>
    </source>
</evidence>
<evidence type="ECO:0000256" key="1">
    <source>
        <dbReference type="SAM" id="Phobius"/>
    </source>
</evidence>
<name>A0A6L5YGK5_9FIRM</name>
<keyword evidence="1" id="KW-0472">Membrane</keyword>
<feature type="transmembrane region" description="Helical" evidence="1">
    <location>
        <begin position="125"/>
        <end position="142"/>
    </location>
</feature>
<keyword evidence="1" id="KW-0812">Transmembrane</keyword>
<feature type="transmembrane region" description="Helical" evidence="1">
    <location>
        <begin position="149"/>
        <end position="168"/>
    </location>
</feature>
<dbReference type="GO" id="GO:0016740">
    <property type="term" value="F:transferase activity"/>
    <property type="evidence" value="ECO:0007669"/>
    <property type="project" value="UniProtKB-KW"/>
</dbReference>
<keyword evidence="1" id="KW-1133">Transmembrane helix</keyword>
<keyword evidence="4" id="KW-1185">Reference proteome</keyword>
<comment type="caution">
    <text evidence="3">The sequence shown here is derived from an EMBL/GenBank/DDBJ whole genome shotgun (WGS) entry which is preliminary data.</text>
</comment>
<protein>
    <submittedName>
        <fullName evidence="3">Glycosyltransferase family 39 protein</fullName>
    </submittedName>
</protein>
<evidence type="ECO:0000313" key="4">
    <source>
        <dbReference type="Proteomes" id="UP000476055"/>
    </source>
</evidence>
<organism evidence="3 4">
    <name type="scientific">Waltera intestinalis</name>
    <dbReference type="NCBI Taxonomy" id="2606635"/>
    <lineage>
        <taxon>Bacteria</taxon>
        <taxon>Bacillati</taxon>
        <taxon>Bacillota</taxon>
        <taxon>Clostridia</taxon>
        <taxon>Lachnospirales</taxon>
        <taxon>Lachnospiraceae</taxon>
        <taxon>Waltera</taxon>
    </lineage>
</organism>
<feature type="transmembrane region" description="Helical" evidence="1">
    <location>
        <begin position="75"/>
        <end position="94"/>
    </location>
</feature>
<dbReference type="InterPro" id="IPR038731">
    <property type="entry name" value="RgtA/B/C-like"/>
</dbReference>
<accession>A0A6L5YGK5</accession>
<dbReference type="Pfam" id="PF13231">
    <property type="entry name" value="PMT_2"/>
    <property type="match status" value="1"/>
</dbReference>
<dbReference type="EMBL" id="VUMU01000003">
    <property type="protein sequence ID" value="MST57371.1"/>
    <property type="molecule type" value="Genomic_DNA"/>
</dbReference>
<feature type="domain" description="Glycosyltransferase RgtA/B/C/D-like" evidence="2">
    <location>
        <begin position="73"/>
        <end position="233"/>
    </location>
</feature>
<evidence type="ECO:0000259" key="2">
    <source>
        <dbReference type="Pfam" id="PF13231"/>
    </source>
</evidence>
<gene>
    <name evidence="3" type="ORF">FYJ59_03795</name>
</gene>
<sequence length="520" mass="60403">MKISKKYSYYFILGLMFLCTILLRVYKLAQLPDILHIDEAGLGYNAWCLAHYGTDRYLNVHPFYAQNFEGGQSPLYTYLLVLLIKTIGCGNVSLWLTRLPAVIASLLLWGVGVKSISLIFHDRKFTIAAACFLAFCPYYIMSGRFALDCNLMLCCCAVSLLFLLKYIQTNKLPFLIFCGISFGFTMYSYALSYFMVPIFLVLITLYLLYTRKITFPRAILFAITVCITAIPVILFACSLLFQWEPIHFLGFVISPIASDRMKDVASSSFWENVTDIIKITLTHSFYPQDAVDKFYTLYPVSIPFIVLGMVYSVYRVVISVVKKTFHPASLYLFFYISGLITIGLTGTQYVYRANSFFICYLYFWISGIALVYNFLSVYRKPFATVLACSYLLWTASFMNYYFRIYTLADQYPNSLYNVPINEAVDYVKTHAKFTTLYLDCTGMSEFYYFYYPADPATRDDDHYIKGSHSYKFWIYYKTPVDSSNAYLVRKENREFLEKLSFSGISFQTVEYPHYYLFYFE</sequence>
<feature type="transmembrane region" description="Helical" evidence="1">
    <location>
        <begin position="382"/>
        <end position="402"/>
    </location>
</feature>
<proteinExistence type="predicted"/>
<feature type="transmembrane region" description="Helical" evidence="1">
    <location>
        <begin position="330"/>
        <end position="349"/>
    </location>
</feature>
<keyword evidence="3" id="KW-0808">Transferase</keyword>
<dbReference type="AlphaFoldDB" id="A0A6L5YGK5"/>
<feature type="transmembrane region" description="Helical" evidence="1">
    <location>
        <begin position="355"/>
        <end position="375"/>
    </location>
</feature>